<evidence type="ECO:0000313" key="3">
    <source>
        <dbReference type="Proteomes" id="UP000034024"/>
    </source>
</evidence>
<dbReference type="EMBL" id="CP011389">
    <property type="protein sequence ID" value="AKH18071.1"/>
    <property type="molecule type" value="Genomic_DNA"/>
</dbReference>
<keyword evidence="3" id="KW-1185">Reference proteome</keyword>
<dbReference type="OrthoDB" id="66154at2"/>
<organism evidence="2 3">
    <name type="scientific">Deinococcus soli</name>
    <name type="common">ex Cha et al. 2016</name>
    <dbReference type="NCBI Taxonomy" id="1309411"/>
    <lineage>
        <taxon>Bacteria</taxon>
        <taxon>Thermotogati</taxon>
        <taxon>Deinococcota</taxon>
        <taxon>Deinococci</taxon>
        <taxon>Deinococcales</taxon>
        <taxon>Deinococcaceae</taxon>
        <taxon>Deinococcus</taxon>
    </lineage>
</organism>
<proteinExistence type="predicted"/>
<name>A0A0F7JNX4_9DEIO</name>
<evidence type="ECO:0000313" key="2">
    <source>
        <dbReference type="EMBL" id="AKH18071.1"/>
    </source>
</evidence>
<dbReference type="KEGG" id="dch:SY84_14785"/>
<dbReference type="AlphaFoldDB" id="A0A0F7JNX4"/>
<feature type="region of interest" description="Disordered" evidence="1">
    <location>
        <begin position="123"/>
        <end position="214"/>
    </location>
</feature>
<reference evidence="2 3" key="1">
    <citation type="submission" date="2015-01" db="EMBL/GenBank/DDBJ databases">
        <title>Deinococcus soli/N5/whole genome sequencing.</title>
        <authorList>
            <person name="Kim M.K."/>
            <person name="Srinivasan S."/>
            <person name="Lee J.-J."/>
        </authorList>
    </citation>
    <scope>NUCLEOTIDE SEQUENCE [LARGE SCALE GENOMIC DNA]</scope>
    <source>
        <strain evidence="2 3">N5</strain>
    </source>
</reference>
<protein>
    <submittedName>
        <fullName evidence="2">Uncharacterized protein</fullName>
    </submittedName>
</protein>
<accession>A0A0F7JNX4</accession>
<gene>
    <name evidence="2" type="ORF">SY84_14785</name>
</gene>
<evidence type="ECO:0000256" key="1">
    <source>
        <dbReference type="SAM" id="MobiDB-lite"/>
    </source>
</evidence>
<sequence>MAEYLTEREEARQRLKDSVDALTQQASLHAQMQKDPLKMLGGASAVGALMGIVVGRQFRRSRKIYVDAQSPAKHQKALMKAQKNQKGGGGVGGALVATLGTLAVKTLMDKVITPRLETFADGLLDKAGQPRDRAAQPGTVQKGPGGQVSPSYSSGVGAFTRTAPAASAQSYTQQASAEGSAAPAPTSSAPVSTVKAAAEGSPIAPDDLSNPNKR</sequence>
<feature type="compositionally biased region" description="Low complexity" evidence="1">
    <location>
        <begin position="163"/>
        <end position="192"/>
    </location>
</feature>
<dbReference type="PATRIC" id="fig|1309411.5.peg.3014"/>
<dbReference type="Proteomes" id="UP000034024">
    <property type="component" value="Chromosome"/>
</dbReference>
<dbReference type="RefSeq" id="WP_046844638.1">
    <property type="nucleotide sequence ID" value="NZ_CP011389.1"/>
</dbReference>